<organism evidence="1 2">
    <name type="scientific">Trichonephila clavipes</name>
    <name type="common">Golden silk orbweaver</name>
    <name type="synonym">Nephila clavipes</name>
    <dbReference type="NCBI Taxonomy" id="2585209"/>
    <lineage>
        <taxon>Eukaryota</taxon>
        <taxon>Metazoa</taxon>
        <taxon>Ecdysozoa</taxon>
        <taxon>Arthropoda</taxon>
        <taxon>Chelicerata</taxon>
        <taxon>Arachnida</taxon>
        <taxon>Araneae</taxon>
        <taxon>Araneomorphae</taxon>
        <taxon>Entelegynae</taxon>
        <taxon>Araneoidea</taxon>
        <taxon>Nephilidae</taxon>
        <taxon>Trichonephila</taxon>
    </lineage>
</organism>
<reference evidence="1" key="1">
    <citation type="submission" date="2020-08" db="EMBL/GenBank/DDBJ databases">
        <title>Multicomponent nature underlies the extraordinary mechanical properties of spider dragline silk.</title>
        <authorList>
            <person name="Kono N."/>
            <person name="Nakamura H."/>
            <person name="Mori M."/>
            <person name="Yoshida Y."/>
            <person name="Ohtoshi R."/>
            <person name="Malay A.D."/>
            <person name="Moran D.A.P."/>
            <person name="Tomita M."/>
            <person name="Numata K."/>
            <person name="Arakawa K."/>
        </authorList>
    </citation>
    <scope>NUCLEOTIDE SEQUENCE</scope>
</reference>
<evidence type="ECO:0000313" key="1">
    <source>
        <dbReference type="EMBL" id="GFY25322.1"/>
    </source>
</evidence>
<sequence length="173" mass="19868">MLMSIANSSRVSLYCDINKAPSGRVVSGIDCQAVGPGIPFTENYRRLRLQWAHEHRAWQADWHQVVFSDESSFNLSDHDGRIRVKRYAGEHCLPECVIERHSGLKPGVMALAKHMQLLPWPAYSPDMSPIEHLWDLVGWRFAQDPPPAASKDELLLRTYKKYGILFHKQTFKI</sequence>
<dbReference type="AlphaFoldDB" id="A0A8X7BCA8"/>
<dbReference type="EMBL" id="BMAU01021371">
    <property type="protein sequence ID" value="GFY25322.1"/>
    <property type="molecule type" value="Genomic_DNA"/>
</dbReference>
<proteinExistence type="predicted"/>
<dbReference type="Proteomes" id="UP000887159">
    <property type="component" value="Unassembled WGS sequence"/>
</dbReference>
<dbReference type="Gene3D" id="3.30.420.10">
    <property type="entry name" value="Ribonuclease H-like superfamily/Ribonuclease H"/>
    <property type="match status" value="2"/>
</dbReference>
<protein>
    <submittedName>
        <fullName evidence="1">Transposable element Tcb2 transposase</fullName>
    </submittedName>
</protein>
<evidence type="ECO:0000313" key="2">
    <source>
        <dbReference type="Proteomes" id="UP000887159"/>
    </source>
</evidence>
<comment type="caution">
    <text evidence="1">The sequence shown here is derived from an EMBL/GenBank/DDBJ whole genome shotgun (WGS) entry which is preliminary data.</text>
</comment>
<accession>A0A8X7BCA8</accession>
<keyword evidence="2" id="KW-1185">Reference proteome</keyword>
<name>A0A8X7BCA8_TRICX</name>
<gene>
    <name evidence="1" type="primary">NCL1_13020</name>
    <name evidence="1" type="ORF">TNCV_2484421</name>
</gene>
<dbReference type="InterPro" id="IPR036397">
    <property type="entry name" value="RNaseH_sf"/>
</dbReference>
<dbReference type="GO" id="GO:0003676">
    <property type="term" value="F:nucleic acid binding"/>
    <property type="evidence" value="ECO:0007669"/>
    <property type="project" value="InterPro"/>
</dbReference>